<keyword evidence="1" id="KW-1133">Transmembrane helix</keyword>
<evidence type="ECO:0000313" key="3">
    <source>
        <dbReference type="Proteomes" id="UP000257109"/>
    </source>
</evidence>
<feature type="non-terminal residue" evidence="2">
    <location>
        <position position="61"/>
    </location>
</feature>
<name>A0A371E6Y9_MUCPR</name>
<accession>A0A371E6Y9</accession>
<dbReference type="AlphaFoldDB" id="A0A371E6Y9"/>
<evidence type="ECO:0000313" key="2">
    <source>
        <dbReference type="EMBL" id="RDX61806.1"/>
    </source>
</evidence>
<evidence type="ECO:0000256" key="1">
    <source>
        <dbReference type="SAM" id="Phobius"/>
    </source>
</evidence>
<protein>
    <submittedName>
        <fullName evidence="2">Uncharacterized protein</fullName>
    </submittedName>
</protein>
<keyword evidence="1" id="KW-0472">Membrane</keyword>
<keyword evidence="3" id="KW-1185">Reference proteome</keyword>
<gene>
    <name evidence="2" type="ORF">CR513_59930</name>
</gene>
<keyword evidence="1" id="KW-0812">Transmembrane</keyword>
<sequence>MEGKGHNQHGGFKSMNSSVLEALVIVSCTSIGIAHFLKLYKPQFVPVISCTTLKKLDLLVI</sequence>
<comment type="caution">
    <text evidence="2">The sequence shown here is derived from an EMBL/GenBank/DDBJ whole genome shotgun (WGS) entry which is preliminary data.</text>
</comment>
<dbReference type="EMBL" id="QJKJ01015894">
    <property type="protein sequence ID" value="RDX61806.1"/>
    <property type="molecule type" value="Genomic_DNA"/>
</dbReference>
<feature type="transmembrane region" description="Helical" evidence="1">
    <location>
        <begin position="20"/>
        <end position="37"/>
    </location>
</feature>
<proteinExistence type="predicted"/>
<feature type="non-terminal residue" evidence="2">
    <location>
        <position position="1"/>
    </location>
</feature>
<reference evidence="2" key="1">
    <citation type="submission" date="2018-05" db="EMBL/GenBank/DDBJ databases">
        <title>Draft genome of Mucuna pruriens seed.</title>
        <authorList>
            <person name="Nnadi N.E."/>
            <person name="Vos R."/>
            <person name="Hasami M.H."/>
            <person name="Devisetty U.K."/>
            <person name="Aguiy J.C."/>
        </authorList>
    </citation>
    <scope>NUCLEOTIDE SEQUENCE [LARGE SCALE GENOMIC DNA]</scope>
    <source>
        <strain evidence="2">JCA_2017</strain>
    </source>
</reference>
<dbReference type="Proteomes" id="UP000257109">
    <property type="component" value="Unassembled WGS sequence"/>
</dbReference>
<organism evidence="2 3">
    <name type="scientific">Mucuna pruriens</name>
    <name type="common">Velvet bean</name>
    <name type="synonym">Dolichos pruriens</name>
    <dbReference type="NCBI Taxonomy" id="157652"/>
    <lineage>
        <taxon>Eukaryota</taxon>
        <taxon>Viridiplantae</taxon>
        <taxon>Streptophyta</taxon>
        <taxon>Embryophyta</taxon>
        <taxon>Tracheophyta</taxon>
        <taxon>Spermatophyta</taxon>
        <taxon>Magnoliopsida</taxon>
        <taxon>eudicotyledons</taxon>
        <taxon>Gunneridae</taxon>
        <taxon>Pentapetalae</taxon>
        <taxon>rosids</taxon>
        <taxon>fabids</taxon>
        <taxon>Fabales</taxon>
        <taxon>Fabaceae</taxon>
        <taxon>Papilionoideae</taxon>
        <taxon>50 kb inversion clade</taxon>
        <taxon>NPAAA clade</taxon>
        <taxon>indigoferoid/millettioid clade</taxon>
        <taxon>Phaseoleae</taxon>
        <taxon>Mucuna</taxon>
    </lineage>
</organism>